<geneLocation type="plasmid" evidence="3">
    <name>pDeide1</name>
</geneLocation>
<keyword evidence="2" id="KW-0614">Plasmid</keyword>
<sequence>MCGKKRLAYAWRRVRRRPLTARLRKCMFNGQPLDKAAASKASCNTDSAIGWISGVPEVGQGASEPGGGGVTQISSRANVHPGRRGKGQQFSPRPFRGIDFSSSGTTAVDVGA</sequence>
<dbReference type="KEGG" id="ddr:Deide_1p00997"/>
<protein>
    <submittedName>
        <fullName evidence="2">Uncharacterized protein</fullName>
    </submittedName>
</protein>
<accession>C1D278</accession>
<evidence type="ECO:0000313" key="2">
    <source>
        <dbReference type="EMBL" id="ACO47517.1"/>
    </source>
</evidence>
<dbReference type="HOGENOM" id="CLU_2141790_0_0_0"/>
<dbReference type="AlphaFoldDB" id="C1D278"/>
<gene>
    <name evidence="2" type="ordered locus">Deide_1p00997</name>
</gene>
<dbReference type="EMBL" id="CP001115">
    <property type="protein sequence ID" value="ACO47517.1"/>
    <property type="molecule type" value="Genomic_DNA"/>
</dbReference>
<dbReference type="Proteomes" id="UP000002208">
    <property type="component" value="Plasmid 1"/>
</dbReference>
<reference evidence="2 3" key="1">
    <citation type="journal article" date="2009" name="PLoS Genet.">
        <title>Alliance of proteomics and genomics to unravel the specificities of Sahara bacterium Deinococcus deserti.</title>
        <authorList>
            <person name="de Groot A."/>
            <person name="Dulermo R."/>
            <person name="Ortet P."/>
            <person name="Blanchard L."/>
            <person name="Guerin P."/>
            <person name="Fernandez B."/>
            <person name="Vacherie B."/>
            <person name="Dossat C."/>
            <person name="Jolivet E."/>
            <person name="Siguier P."/>
            <person name="Chandler M."/>
            <person name="Barakat M."/>
            <person name="Dedieu A."/>
            <person name="Barbe V."/>
            <person name="Heulin T."/>
            <person name="Sommer S."/>
            <person name="Achouak W."/>
            <person name="Armengaud J."/>
        </authorList>
    </citation>
    <scope>NUCLEOTIDE SEQUENCE [LARGE SCALE GENOMIC DNA]</scope>
    <source>
        <strain evidence="3">DSM 17065 / CIP 109153 / LMG 22923 / VCD115</strain>
        <plasmid evidence="3">pDeide1</plasmid>
    </source>
</reference>
<evidence type="ECO:0000313" key="3">
    <source>
        <dbReference type="Proteomes" id="UP000002208"/>
    </source>
</evidence>
<organism evidence="2 3">
    <name type="scientific">Deinococcus deserti (strain DSM 17065 / CIP 109153 / LMG 22923 / VCD115)</name>
    <dbReference type="NCBI Taxonomy" id="546414"/>
    <lineage>
        <taxon>Bacteria</taxon>
        <taxon>Thermotogati</taxon>
        <taxon>Deinococcota</taxon>
        <taxon>Deinococci</taxon>
        <taxon>Deinococcales</taxon>
        <taxon>Deinococcaceae</taxon>
        <taxon>Deinococcus</taxon>
    </lineage>
</organism>
<keyword evidence="3" id="KW-1185">Reference proteome</keyword>
<evidence type="ECO:0000256" key="1">
    <source>
        <dbReference type="SAM" id="MobiDB-lite"/>
    </source>
</evidence>
<feature type="region of interest" description="Disordered" evidence="1">
    <location>
        <begin position="56"/>
        <end position="112"/>
    </location>
</feature>
<proteinExistence type="predicted"/>
<name>C1D278_DEIDV</name>